<feature type="compositionally biased region" description="Basic and acidic residues" evidence="4">
    <location>
        <begin position="395"/>
        <end position="407"/>
    </location>
</feature>
<reference evidence="6" key="1">
    <citation type="submission" date="2020-03" db="EMBL/GenBank/DDBJ databases">
        <title>Castanea mollissima Vanexum genome sequencing.</title>
        <authorList>
            <person name="Staton M."/>
        </authorList>
    </citation>
    <scope>NUCLEOTIDE SEQUENCE</scope>
    <source>
        <tissue evidence="6">Leaf</tissue>
    </source>
</reference>
<dbReference type="InterPro" id="IPR011124">
    <property type="entry name" value="Znf_CW"/>
</dbReference>
<feature type="compositionally biased region" description="Basic and acidic residues" evidence="4">
    <location>
        <begin position="831"/>
        <end position="875"/>
    </location>
</feature>
<feature type="compositionally biased region" description="Basic and acidic residues" evidence="4">
    <location>
        <begin position="476"/>
        <end position="485"/>
    </location>
</feature>
<feature type="compositionally biased region" description="Basic and acidic residues" evidence="4">
    <location>
        <begin position="503"/>
        <end position="530"/>
    </location>
</feature>
<proteinExistence type="predicted"/>
<evidence type="ECO:0000313" key="6">
    <source>
        <dbReference type="EMBL" id="KAF3971375.1"/>
    </source>
</evidence>
<feature type="compositionally biased region" description="Low complexity" evidence="4">
    <location>
        <begin position="876"/>
        <end position="891"/>
    </location>
</feature>
<feature type="compositionally biased region" description="Basic and acidic residues" evidence="4">
    <location>
        <begin position="752"/>
        <end position="765"/>
    </location>
</feature>
<feature type="compositionally biased region" description="Basic and acidic residues" evidence="4">
    <location>
        <begin position="416"/>
        <end position="430"/>
    </location>
</feature>
<keyword evidence="7" id="KW-1185">Reference proteome</keyword>
<feature type="region of interest" description="Disordered" evidence="4">
    <location>
        <begin position="391"/>
        <end position="442"/>
    </location>
</feature>
<protein>
    <recommendedName>
        <fullName evidence="5">CW-type domain-containing protein</fullName>
    </recommendedName>
</protein>
<dbReference type="Pfam" id="PF07496">
    <property type="entry name" value="zf-CW"/>
    <property type="match status" value="1"/>
</dbReference>
<feature type="region of interest" description="Disordered" evidence="4">
    <location>
        <begin position="455"/>
        <end position="573"/>
    </location>
</feature>
<feature type="compositionally biased region" description="Polar residues" evidence="4">
    <location>
        <begin position="993"/>
        <end position="1010"/>
    </location>
</feature>
<feature type="compositionally biased region" description="Polar residues" evidence="4">
    <location>
        <begin position="1056"/>
        <end position="1075"/>
    </location>
</feature>
<feature type="compositionally biased region" description="Basic and acidic residues" evidence="4">
    <location>
        <begin position="941"/>
        <end position="963"/>
    </location>
</feature>
<evidence type="ECO:0000256" key="4">
    <source>
        <dbReference type="SAM" id="MobiDB-lite"/>
    </source>
</evidence>
<keyword evidence="2" id="KW-0863">Zinc-finger</keyword>
<dbReference type="EMBL" id="JRKL02000438">
    <property type="protein sequence ID" value="KAF3971375.1"/>
    <property type="molecule type" value="Genomic_DNA"/>
</dbReference>
<dbReference type="GO" id="GO:0008270">
    <property type="term" value="F:zinc ion binding"/>
    <property type="evidence" value="ECO:0007669"/>
    <property type="project" value="UniProtKB-KW"/>
</dbReference>
<feature type="compositionally biased region" description="Basic and acidic residues" evidence="4">
    <location>
        <begin position="1106"/>
        <end position="1118"/>
    </location>
</feature>
<dbReference type="Proteomes" id="UP000737018">
    <property type="component" value="Unassembled WGS sequence"/>
</dbReference>
<dbReference type="OrthoDB" id="757982at2759"/>
<organism evidence="6 7">
    <name type="scientific">Castanea mollissima</name>
    <name type="common">Chinese chestnut</name>
    <dbReference type="NCBI Taxonomy" id="60419"/>
    <lineage>
        <taxon>Eukaryota</taxon>
        <taxon>Viridiplantae</taxon>
        <taxon>Streptophyta</taxon>
        <taxon>Embryophyta</taxon>
        <taxon>Tracheophyta</taxon>
        <taxon>Spermatophyta</taxon>
        <taxon>Magnoliopsida</taxon>
        <taxon>eudicotyledons</taxon>
        <taxon>Gunneridae</taxon>
        <taxon>Pentapetalae</taxon>
        <taxon>rosids</taxon>
        <taxon>fabids</taxon>
        <taxon>Fagales</taxon>
        <taxon>Fagaceae</taxon>
        <taxon>Castanea</taxon>
    </lineage>
</organism>
<evidence type="ECO:0000259" key="5">
    <source>
        <dbReference type="PROSITE" id="PS51050"/>
    </source>
</evidence>
<feature type="region of interest" description="Disordered" evidence="4">
    <location>
        <begin position="1358"/>
        <end position="1399"/>
    </location>
</feature>
<feature type="compositionally biased region" description="Basic and acidic residues" evidence="4">
    <location>
        <begin position="1277"/>
        <end position="1296"/>
    </location>
</feature>
<keyword evidence="1" id="KW-0479">Metal-binding</keyword>
<feature type="compositionally biased region" description="Basic and acidic residues" evidence="4">
    <location>
        <begin position="1141"/>
        <end position="1159"/>
    </location>
</feature>
<evidence type="ECO:0000256" key="3">
    <source>
        <dbReference type="ARBA" id="ARBA00022833"/>
    </source>
</evidence>
<feature type="compositionally biased region" description="Polar residues" evidence="4">
    <location>
        <begin position="1266"/>
        <end position="1276"/>
    </location>
</feature>
<evidence type="ECO:0000313" key="7">
    <source>
        <dbReference type="Proteomes" id="UP000737018"/>
    </source>
</evidence>
<feature type="compositionally biased region" description="Basic and acidic residues" evidence="4">
    <location>
        <begin position="1242"/>
        <end position="1265"/>
    </location>
</feature>
<dbReference type="PROSITE" id="PS51050">
    <property type="entry name" value="ZF_CW"/>
    <property type="match status" value="1"/>
</dbReference>
<feature type="compositionally biased region" description="Basic and acidic residues" evidence="4">
    <location>
        <begin position="1380"/>
        <end position="1394"/>
    </location>
</feature>
<feature type="region of interest" description="Disordered" evidence="4">
    <location>
        <begin position="107"/>
        <end position="175"/>
    </location>
</feature>
<feature type="compositionally biased region" description="Low complexity" evidence="4">
    <location>
        <begin position="1023"/>
        <end position="1038"/>
    </location>
</feature>
<evidence type="ECO:0000256" key="2">
    <source>
        <dbReference type="ARBA" id="ARBA00022771"/>
    </source>
</evidence>
<sequence>MGRREFWNWMRGCEDGALSLRGLELRFGGGREMEETELEDGEACSYRNDNEEYDPSIDPDVAFSYIGEKLQNVLGHFQKDFEGGVSAENLGAKFGGYGSFLPTYQRSPVWSHPRTPPKVQNNSTARSPNNSLLEGSHQYSSASSSAPQSVRLVPASTSSTPLPLSKAPSMKDSVKQDVGMPSIRAEDVTHRYEIENKKSTNLSDQKTLKVRIKVGSDNLSTKKNAAIYSGLGLDVSPSSSLNDSPSGSEGMSREPQDIPCESPTSILQIMTSFPVHGDLLLSPLSHDLIHLTMKEKLMKDYRHMPVIRGGVENSNMVPSGSDSGKVDGTVLEEKKKNSMKRNDISVELKSGDSKDAQKGNGFILRKEHDVDILNYEELLCNTLKLPLLSNSNSVVDDRPRGKDRDSDVLGETNNDVLREKDFSNTAKEETLGPTFTQEDGWFEKSKAGSAGKIWEDKKASSVDDSSVYSKKAVHSNGEKSYDSVKSDSNVSKGRKAPNSKLSDPSKEKANQKATVHEPDSIRLPPEKEHSSNGSKKKSKGSQSNGTIATEVPKVSLRVPSSVPKIKKSTHVDNLTSKSEMEDFKSQKDLERAGDRYRDLFGGSEEEDNQMESLELCSDHKDFEAVENHITAIKNASDERSSGAPSVIDRDTWVMCDKCQTWRLLPFGRSPKDLPEKWICSMLDWLPGMNRCTFTEAETTQALVALYQVAPESQTNLHGNPGGAIAGVTFANVRHPDQNHKNIGLQFMPSGGKKKDGLKETSDATYKDGPSQLSNSMEKNLQVSVKGRSLNDVNQSPLMGDPDFQQLSKSSDLPVKKHKESHKVCENYSDGGDTKNLKMKSRRDNSDQDSSRASKKLKSEGMHLNDEDRMSDHSEPTGKTGPSSSSGFPTTSSEKDRHRYNGHSSYQDSRDDVNDRVHVSNKKPKHKVPVSLDNGSLEMENSDTRENAKKKKVKDEFKENDYRKEKKARVSKSEGKESSTSRDSGRTDKKGSHSKNQQLGQDLGSYLSQRSLDGMDSLRRDLGSIQPSNAATSSSSKVSGSHKTKASFQEVKGSPVESVSSSPMRISNPDKLTSASRGLKGKDDHQDAGLSAVGSPRRCLDGEDDGSDRSGTERKDKTFKVANHVSGHDDPYPSKPQSSNQCHDEERQTNSHPHANESRPRKTGKGSSSRMKDKNRSSKTEFEVGKSKISESLSDRQDHSPFHEVKHRDGKNQLQEKFGVKSDETDNRYVSKKDSAGKLSSESSKRENQLNFGEHDGSHNKVDSTFRQDALSTTKQNHLQDSDGERSLKRFPYDKTDQVGLASGRGKSLPLPPTGGPHIETLNRCPRPVTGSHKGHGADILTVEATEGDDALKLQKQIRKADQQNGTQRTSSRHPTSNGQKARELDAPSPARRDSSSQAATNALKEAKDLKHLADRLKNSGSNLDSTRLYFEAALKFLYGASLLESGNGESSKHNEMIQSKQVYSSTAKLCEFCAHEFEKSKDMATASLAYKCMEVAYMRVINFSHASASRDRQDLQSALQMIPSGESPSSSASDLDNLNNSTTVDKLTLSKGVGSPQVAGNHVIAARNRSNFTRLLSFAQDVILAMEASRKSRIAFAAANTLQKLCKEHKRNGSLWWSSIVSYCRWEQYFQIIFLKEAVRVNMRTVDLCSYQE</sequence>
<dbReference type="Gene3D" id="3.30.40.100">
    <property type="match status" value="1"/>
</dbReference>
<feature type="compositionally biased region" description="Polar residues" evidence="4">
    <location>
        <begin position="1362"/>
        <end position="1379"/>
    </location>
</feature>
<feature type="compositionally biased region" description="Basic residues" evidence="4">
    <location>
        <begin position="918"/>
        <end position="927"/>
    </location>
</feature>
<dbReference type="InterPro" id="IPR056406">
    <property type="entry name" value="THD_CWZF3/5/7"/>
</dbReference>
<feature type="compositionally biased region" description="Low complexity" evidence="4">
    <location>
        <begin position="136"/>
        <end position="168"/>
    </location>
</feature>
<dbReference type="InterPro" id="IPR055300">
    <property type="entry name" value="CWZF3/5/7"/>
</dbReference>
<feature type="region of interest" description="Disordered" evidence="4">
    <location>
        <begin position="790"/>
        <end position="1320"/>
    </location>
</feature>
<accession>A0A8J4RQP3</accession>
<comment type="caution">
    <text evidence="6">The sequence shown here is derived from an EMBL/GenBank/DDBJ whole genome shotgun (WGS) entry which is preliminary data.</text>
</comment>
<dbReference type="PANTHER" id="PTHR46524">
    <property type="entry name" value="CW-TYPE ZINC FINGER"/>
    <property type="match status" value="1"/>
</dbReference>
<feature type="domain" description="CW-type" evidence="5">
    <location>
        <begin position="646"/>
        <end position="699"/>
    </location>
</feature>
<feature type="compositionally biased region" description="Basic and acidic residues" evidence="4">
    <location>
        <begin position="1169"/>
        <end position="1210"/>
    </location>
</feature>
<evidence type="ECO:0000256" key="1">
    <source>
        <dbReference type="ARBA" id="ARBA00022723"/>
    </source>
</evidence>
<gene>
    <name evidence="6" type="ORF">CMV_005026</name>
</gene>
<feature type="compositionally biased region" description="Basic and acidic residues" evidence="4">
    <location>
        <begin position="907"/>
        <end position="917"/>
    </location>
</feature>
<keyword evidence="3" id="KW-0862">Zinc</keyword>
<feature type="region of interest" description="Disordered" evidence="4">
    <location>
        <begin position="234"/>
        <end position="261"/>
    </location>
</feature>
<dbReference type="PANTHER" id="PTHR46524:SF7">
    <property type="entry name" value="CW-TYPE ZINC FINGER"/>
    <property type="match status" value="1"/>
</dbReference>
<feature type="compositionally biased region" description="Polar residues" evidence="4">
    <location>
        <begin position="118"/>
        <end position="133"/>
    </location>
</feature>
<feature type="compositionally biased region" description="Low complexity" evidence="4">
    <location>
        <begin position="234"/>
        <end position="248"/>
    </location>
</feature>
<feature type="region of interest" description="Disordered" evidence="4">
    <location>
        <begin position="738"/>
        <end position="775"/>
    </location>
</feature>
<name>A0A8J4RQP3_9ROSI</name>
<feature type="compositionally biased region" description="Basic and acidic residues" evidence="4">
    <location>
        <begin position="1217"/>
        <end position="1235"/>
    </location>
</feature>
<feature type="compositionally biased region" description="Basic and acidic residues" evidence="4">
    <location>
        <begin position="970"/>
        <end position="990"/>
    </location>
</feature>
<dbReference type="Pfam" id="PF24756">
    <property type="entry name" value="THD_CWZF3-5-7"/>
    <property type="match status" value="1"/>
</dbReference>